<name>A0AAW8JN26_9GAMM</name>
<accession>A0AAW8JN26</accession>
<dbReference type="AlphaFoldDB" id="A0AAW8JN26"/>
<comment type="caution">
    <text evidence="1">The sequence shown here is derived from an EMBL/GenBank/DDBJ whole genome shotgun (WGS) entry which is preliminary data.</text>
</comment>
<sequence>MQRLQRQSFDDKANLILEYLFDTTSKAIKIEQHADVLATFEQMDMVEKYQLFFLIQRFLPEQARLFFAAENYQQKIETIVEVIDGIKYI</sequence>
<dbReference type="Proteomes" id="UP001243195">
    <property type="component" value="Unassembled WGS sequence"/>
</dbReference>
<gene>
    <name evidence="1" type="ORF">RFH51_15290</name>
</gene>
<organism evidence="1 2">
    <name type="scientific">Acinetobacter gerneri</name>
    <dbReference type="NCBI Taxonomy" id="202952"/>
    <lineage>
        <taxon>Bacteria</taxon>
        <taxon>Pseudomonadati</taxon>
        <taxon>Pseudomonadota</taxon>
        <taxon>Gammaproteobacteria</taxon>
        <taxon>Moraxellales</taxon>
        <taxon>Moraxellaceae</taxon>
        <taxon>Acinetobacter</taxon>
    </lineage>
</organism>
<protein>
    <submittedName>
        <fullName evidence="1">Uncharacterized protein</fullName>
    </submittedName>
</protein>
<dbReference type="EMBL" id="JAVIDA010000027">
    <property type="protein sequence ID" value="MDQ9072822.1"/>
    <property type="molecule type" value="Genomic_DNA"/>
</dbReference>
<reference evidence="1" key="1">
    <citation type="submission" date="2023-08" db="EMBL/GenBank/DDBJ databases">
        <title>Emergence of clinically-relevant ST2 carbapenem-resistant Acinetobacter baumannii strains in hospital sewages in Zhejiang, East of China.</title>
        <authorList>
            <person name="Kaichao C."/>
            <person name="Zhang R."/>
        </authorList>
    </citation>
    <scope>NUCLEOTIDE SEQUENCE</scope>
    <source>
        <strain evidence="1">M-SY-60</strain>
    </source>
</reference>
<evidence type="ECO:0000313" key="2">
    <source>
        <dbReference type="Proteomes" id="UP001243195"/>
    </source>
</evidence>
<dbReference type="RefSeq" id="WP_004871581.1">
    <property type="nucleotide sequence ID" value="NZ_BBLI01000055.1"/>
</dbReference>
<proteinExistence type="predicted"/>
<dbReference type="GeneID" id="84211706"/>
<evidence type="ECO:0000313" key="1">
    <source>
        <dbReference type="EMBL" id="MDQ9072822.1"/>
    </source>
</evidence>